<dbReference type="KEGG" id="adl:AURDEDRAFT_189055"/>
<organism evidence="2 3">
    <name type="scientific">Auricularia subglabra (strain TFB-10046 / SS5)</name>
    <name type="common">White-rot fungus</name>
    <name type="synonym">Auricularia delicata (strain TFB10046)</name>
    <dbReference type="NCBI Taxonomy" id="717982"/>
    <lineage>
        <taxon>Eukaryota</taxon>
        <taxon>Fungi</taxon>
        <taxon>Dikarya</taxon>
        <taxon>Basidiomycota</taxon>
        <taxon>Agaricomycotina</taxon>
        <taxon>Agaricomycetes</taxon>
        <taxon>Auriculariales</taxon>
        <taxon>Auriculariaceae</taxon>
        <taxon>Auricularia</taxon>
    </lineage>
</organism>
<feature type="compositionally biased region" description="Basic and acidic residues" evidence="1">
    <location>
        <begin position="275"/>
        <end position="290"/>
    </location>
</feature>
<sequence>MSWPSAVMSRSDVFDPVRPRPGTGLRILPSQRAPASSPVEPQAGSCTGRARDHRFCVPRYARSIRGQRPCMFPPTLGARALRLDSALGDSAYPGVRSPPCGKTSVCLHRSEDTYNRPARQANPSSTLARPVGFSAPPLHRSSKCGPRLQRAGHEGTLPAARLSFTIKSPPVPPFVNTDWESLTFRLYRPSFHRRLALSARVARLVLGASSPALWLRESTYQPIGGPTGPAHCGKTSTEHHRRRATHPVHSIEACPTPSLLPVDIISVSRRAEQRCGQRDRVARHPRERSMRRLAASPG</sequence>
<evidence type="ECO:0000313" key="2">
    <source>
        <dbReference type="EMBL" id="EJD33683.1"/>
    </source>
</evidence>
<reference evidence="3" key="1">
    <citation type="journal article" date="2012" name="Science">
        <title>The Paleozoic origin of enzymatic lignin decomposition reconstructed from 31 fungal genomes.</title>
        <authorList>
            <person name="Floudas D."/>
            <person name="Binder M."/>
            <person name="Riley R."/>
            <person name="Barry K."/>
            <person name="Blanchette R.A."/>
            <person name="Henrissat B."/>
            <person name="Martinez A.T."/>
            <person name="Otillar R."/>
            <person name="Spatafora J.W."/>
            <person name="Yadav J.S."/>
            <person name="Aerts A."/>
            <person name="Benoit I."/>
            <person name="Boyd A."/>
            <person name="Carlson A."/>
            <person name="Copeland A."/>
            <person name="Coutinho P.M."/>
            <person name="de Vries R.P."/>
            <person name="Ferreira P."/>
            <person name="Findley K."/>
            <person name="Foster B."/>
            <person name="Gaskell J."/>
            <person name="Glotzer D."/>
            <person name="Gorecki P."/>
            <person name="Heitman J."/>
            <person name="Hesse C."/>
            <person name="Hori C."/>
            <person name="Igarashi K."/>
            <person name="Jurgens J.A."/>
            <person name="Kallen N."/>
            <person name="Kersten P."/>
            <person name="Kohler A."/>
            <person name="Kuees U."/>
            <person name="Kumar T.K.A."/>
            <person name="Kuo A."/>
            <person name="LaButti K."/>
            <person name="Larrondo L.F."/>
            <person name="Lindquist E."/>
            <person name="Ling A."/>
            <person name="Lombard V."/>
            <person name="Lucas S."/>
            <person name="Lundell T."/>
            <person name="Martin R."/>
            <person name="McLaughlin D.J."/>
            <person name="Morgenstern I."/>
            <person name="Morin E."/>
            <person name="Murat C."/>
            <person name="Nagy L.G."/>
            <person name="Nolan M."/>
            <person name="Ohm R.A."/>
            <person name="Patyshakuliyeva A."/>
            <person name="Rokas A."/>
            <person name="Ruiz-Duenas F.J."/>
            <person name="Sabat G."/>
            <person name="Salamov A."/>
            <person name="Samejima M."/>
            <person name="Schmutz J."/>
            <person name="Slot J.C."/>
            <person name="St John F."/>
            <person name="Stenlid J."/>
            <person name="Sun H."/>
            <person name="Sun S."/>
            <person name="Syed K."/>
            <person name="Tsang A."/>
            <person name="Wiebenga A."/>
            <person name="Young D."/>
            <person name="Pisabarro A."/>
            <person name="Eastwood D.C."/>
            <person name="Martin F."/>
            <person name="Cullen D."/>
            <person name="Grigoriev I.V."/>
            <person name="Hibbett D.S."/>
        </authorList>
    </citation>
    <scope>NUCLEOTIDE SEQUENCE [LARGE SCALE GENOMIC DNA]</scope>
    <source>
        <strain evidence="3">TFB10046</strain>
    </source>
</reference>
<feature type="region of interest" description="Disordered" evidence="1">
    <location>
        <begin position="1"/>
        <end position="47"/>
    </location>
</feature>
<accession>J0LB64</accession>
<dbReference type="AlphaFoldDB" id="J0LB64"/>
<name>J0LB64_AURST</name>
<proteinExistence type="predicted"/>
<dbReference type="EMBL" id="JH688119">
    <property type="protein sequence ID" value="EJD33683.1"/>
    <property type="molecule type" value="Genomic_DNA"/>
</dbReference>
<evidence type="ECO:0000313" key="3">
    <source>
        <dbReference type="Proteomes" id="UP000006514"/>
    </source>
</evidence>
<keyword evidence="3" id="KW-1185">Reference proteome</keyword>
<dbReference type="InParanoid" id="J0LB64"/>
<dbReference type="Proteomes" id="UP000006514">
    <property type="component" value="Unassembled WGS sequence"/>
</dbReference>
<protein>
    <submittedName>
        <fullName evidence="2">Uncharacterized protein</fullName>
    </submittedName>
</protein>
<feature type="region of interest" description="Disordered" evidence="1">
    <location>
        <begin position="275"/>
        <end position="298"/>
    </location>
</feature>
<gene>
    <name evidence="2" type="ORF">AURDEDRAFT_189055</name>
</gene>
<evidence type="ECO:0000256" key="1">
    <source>
        <dbReference type="SAM" id="MobiDB-lite"/>
    </source>
</evidence>